<evidence type="ECO:0000313" key="8">
    <source>
        <dbReference type="Proteomes" id="UP000736164"/>
    </source>
</evidence>
<dbReference type="PANTHER" id="PTHR10981">
    <property type="entry name" value="BATTENIN"/>
    <property type="match status" value="1"/>
</dbReference>
<comment type="subcellular location">
    <subcellularLocation>
        <location evidence="1">Endomembrane system</location>
        <topology evidence="1">Multi-pass membrane protein</topology>
    </subcellularLocation>
    <subcellularLocation>
        <location evidence="6">Lysosome membrane</location>
        <topology evidence="6">Multi-pass membrane protein</topology>
    </subcellularLocation>
</comment>
<feature type="non-terminal residue" evidence="7">
    <location>
        <position position="1"/>
    </location>
</feature>
<comment type="caution">
    <text evidence="6">Lacks conserved residue(s) required for the propagation of feature annotation.</text>
</comment>
<dbReference type="Proteomes" id="UP000736164">
    <property type="component" value="Unassembled WGS sequence"/>
</dbReference>
<dbReference type="GO" id="GO:0012505">
    <property type="term" value="C:endomembrane system"/>
    <property type="evidence" value="ECO:0007669"/>
    <property type="project" value="UniProtKB-SubCell"/>
</dbReference>
<name>A0A8J7T9X7_ATRSP</name>
<feature type="non-terminal residue" evidence="7">
    <location>
        <position position="71"/>
    </location>
</feature>
<keyword evidence="5 6" id="KW-0472">Membrane</keyword>
<accession>A0A8J7T9X7</accession>
<comment type="similarity">
    <text evidence="6">Belongs to the battenin family.</text>
</comment>
<dbReference type="Pfam" id="PF02487">
    <property type="entry name" value="CLN3"/>
    <property type="match status" value="1"/>
</dbReference>
<keyword evidence="6" id="KW-0458">Lysosome</keyword>
<dbReference type="AlphaFoldDB" id="A0A8J7T9X7"/>
<evidence type="ECO:0000256" key="6">
    <source>
        <dbReference type="RuleBase" id="RU361113"/>
    </source>
</evidence>
<evidence type="ECO:0000313" key="7">
    <source>
        <dbReference type="EMBL" id="MBN3315709.1"/>
    </source>
</evidence>
<sequence>MEEGAESINTDPAAGRGEGRVAHWRNLAGFWLLGLCNNFAYVVMLSAAHDILSQQERTDNSTAPVRLSDTV</sequence>
<organism evidence="7 8">
    <name type="scientific">Atractosteus spatula</name>
    <name type="common">Alligator gar</name>
    <name type="synonym">Lepisosteus spatula</name>
    <dbReference type="NCBI Taxonomy" id="7917"/>
    <lineage>
        <taxon>Eukaryota</taxon>
        <taxon>Metazoa</taxon>
        <taxon>Chordata</taxon>
        <taxon>Craniata</taxon>
        <taxon>Vertebrata</taxon>
        <taxon>Euteleostomi</taxon>
        <taxon>Actinopterygii</taxon>
        <taxon>Neopterygii</taxon>
        <taxon>Holostei</taxon>
        <taxon>Semionotiformes</taxon>
        <taxon>Lepisosteidae</taxon>
        <taxon>Atractosteus</taxon>
    </lineage>
</organism>
<keyword evidence="4 6" id="KW-1133">Transmembrane helix</keyword>
<dbReference type="PANTHER" id="PTHR10981:SF0">
    <property type="entry name" value="BATTENIN"/>
    <property type="match status" value="1"/>
</dbReference>
<protein>
    <recommendedName>
        <fullName evidence="6">Battenin</fullName>
    </recommendedName>
</protein>
<evidence type="ECO:0000256" key="2">
    <source>
        <dbReference type="ARBA" id="ARBA00022448"/>
    </source>
</evidence>
<dbReference type="GO" id="GO:0051453">
    <property type="term" value="P:regulation of intracellular pH"/>
    <property type="evidence" value="ECO:0007669"/>
    <property type="project" value="TreeGrafter"/>
</dbReference>
<feature type="transmembrane region" description="Helical" evidence="6">
    <location>
        <begin position="28"/>
        <end position="48"/>
    </location>
</feature>
<dbReference type="EMBL" id="JAAWVO010023240">
    <property type="protein sequence ID" value="MBN3315709.1"/>
    <property type="molecule type" value="Genomic_DNA"/>
</dbReference>
<evidence type="ECO:0000256" key="1">
    <source>
        <dbReference type="ARBA" id="ARBA00004127"/>
    </source>
</evidence>
<evidence type="ECO:0000256" key="5">
    <source>
        <dbReference type="ARBA" id="ARBA00023136"/>
    </source>
</evidence>
<comment type="caution">
    <text evidence="7">The sequence shown here is derived from an EMBL/GenBank/DDBJ whole genome shotgun (WGS) entry which is preliminary data.</text>
</comment>
<gene>
    <name evidence="7" type="primary">Cln3_1</name>
    <name evidence="7" type="ORF">GTO95_0018385</name>
</gene>
<evidence type="ECO:0000256" key="4">
    <source>
        <dbReference type="ARBA" id="ARBA00022989"/>
    </source>
</evidence>
<keyword evidence="2" id="KW-0813">Transport</keyword>
<reference evidence="7" key="1">
    <citation type="journal article" date="2021" name="Cell">
        <title>Tracing the genetic footprints of vertebrate landing in non-teleost ray-finned fishes.</title>
        <authorList>
            <person name="Bi X."/>
            <person name="Wang K."/>
            <person name="Yang L."/>
            <person name="Pan H."/>
            <person name="Jiang H."/>
            <person name="Wei Q."/>
            <person name="Fang M."/>
            <person name="Yu H."/>
            <person name="Zhu C."/>
            <person name="Cai Y."/>
            <person name="He Y."/>
            <person name="Gan X."/>
            <person name="Zeng H."/>
            <person name="Yu D."/>
            <person name="Zhu Y."/>
            <person name="Jiang H."/>
            <person name="Qiu Q."/>
            <person name="Yang H."/>
            <person name="Zhang Y.E."/>
            <person name="Wang W."/>
            <person name="Zhu M."/>
            <person name="He S."/>
            <person name="Zhang G."/>
        </authorList>
    </citation>
    <scope>NUCLEOTIDE SEQUENCE</scope>
    <source>
        <strain evidence="7">Allg_001</strain>
    </source>
</reference>
<keyword evidence="8" id="KW-1185">Reference proteome</keyword>
<proteinExistence type="inferred from homology"/>
<dbReference type="InterPro" id="IPR003492">
    <property type="entry name" value="Battenin_disease_Cln3"/>
</dbReference>
<dbReference type="GO" id="GO:0005765">
    <property type="term" value="C:lysosomal membrane"/>
    <property type="evidence" value="ECO:0007669"/>
    <property type="project" value="UniProtKB-SubCell"/>
</dbReference>
<dbReference type="GO" id="GO:0007040">
    <property type="term" value="P:lysosome organization"/>
    <property type="evidence" value="ECO:0007669"/>
    <property type="project" value="TreeGrafter"/>
</dbReference>
<keyword evidence="3 6" id="KW-0812">Transmembrane</keyword>
<evidence type="ECO:0000256" key="3">
    <source>
        <dbReference type="ARBA" id="ARBA00022692"/>
    </source>
</evidence>
<dbReference type="PRINTS" id="PR01315">
    <property type="entry name" value="BATTENIN"/>
</dbReference>